<reference evidence="1 4" key="1">
    <citation type="submission" date="2018-11" db="EMBL/GenBank/DDBJ databases">
        <title>Genomic analysis of Haloarcula hispanica CBA1121.</title>
        <authorList>
            <person name="Kim Y.B."/>
            <person name="Roh S.W."/>
        </authorList>
    </citation>
    <scope>NUCLEOTIDE SEQUENCE [LARGE SCALE GENOMIC DNA]</scope>
    <source>
        <strain evidence="1 4">CBA1121</strain>
    </source>
</reference>
<reference evidence="2 3" key="2">
    <citation type="submission" date="2018-12" db="EMBL/GenBank/DDBJ databases">
        <title>Draft genome sequence of Haloarcula hispinica strain 18.1, an halophilic archaeon isolated from Chott El Jerid of Southern Tunisia.</title>
        <authorList>
            <person name="Najjari A."/>
            <person name="Ben Dhia O."/>
            <person name="Ferjani R."/>
            <person name="Mahjoubi M."/>
            <person name="Sghaier H."/>
            <person name="Elshahed M."/>
            <person name="Ouzari H.I."/>
            <person name="Cherid A."/>
            <person name="Youssef N."/>
        </authorList>
    </citation>
    <scope>NUCLEOTIDE SEQUENCE [LARGE SCALE GENOMIC DNA]</scope>
    <source>
        <strain evidence="2 3">18.1</strain>
    </source>
</reference>
<protein>
    <submittedName>
        <fullName evidence="2">Uncharacterized protein</fullName>
    </submittedName>
</protein>
<dbReference type="AlphaFoldDB" id="A0A482T3C4"/>
<dbReference type="EMBL" id="RQWK01000001">
    <property type="protein sequence ID" value="KAA9408625.1"/>
    <property type="molecule type" value="Genomic_DNA"/>
</dbReference>
<comment type="caution">
    <text evidence="2">The sequence shown here is derived from an EMBL/GenBank/DDBJ whole genome shotgun (WGS) entry which is preliminary data.</text>
</comment>
<evidence type="ECO:0000313" key="1">
    <source>
        <dbReference type="EMBL" id="KAA9408625.1"/>
    </source>
</evidence>
<gene>
    <name evidence="1" type="ORF">EGO51_02120</name>
    <name evidence="2" type="ORF">ELS20_14055</name>
</gene>
<name>A0A482T3C4_HALHI</name>
<dbReference type="Proteomes" id="UP000293535">
    <property type="component" value="Unassembled WGS sequence"/>
</dbReference>
<dbReference type="EMBL" id="RZIG01000002">
    <property type="protein sequence ID" value="RYJ10988.1"/>
    <property type="molecule type" value="Genomic_DNA"/>
</dbReference>
<sequence>MHTESRLYRRIQYGQAAHGIRFRRGNARPIGVARTIVAIENQCTPDRTAVVRSVCKSFRLLL</sequence>
<dbReference type="Proteomes" id="UP000326244">
    <property type="component" value="Unassembled WGS sequence"/>
</dbReference>
<organism evidence="2 3">
    <name type="scientific">Haloarcula hispanica</name>
    <dbReference type="NCBI Taxonomy" id="51589"/>
    <lineage>
        <taxon>Archaea</taxon>
        <taxon>Methanobacteriati</taxon>
        <taxon>Methanobacteriota</taxon>
        <taxon>Stenosarchaea group</taxon>
        <taxon>Halobacteria</taxon>
        <taxon>Halobacteriales</taxon>
        <taxon>Haloarculaceae</taxon>
        <taxon>Haloarcula</taxon>
    </lineage>
</organism>
<evidence type="ECO:0000313" key="2">
    <source>
        <dbReference type="EMBL" id="RYJ10988.1"/>
    </source>
</evidence>
<evidence type="ECO:0000313" key="3">
    <source>
        <dbReference type="Proteomes" id="UP000293535"/>
    </source>
</evidence>
<accession>A0A482T3C4</accession>
<proteinExistence type="predicted"/>
<evidence type="ECO:0000313" key="4">
    <source>
        <dbReference type="Proteomes" id="UP000326244"/>
    </source>
</evidence>